<dbReference type="Gene3D" id="3.20.20.70">
    <property type="entry name" value="Aldolase class I"/>
    <property type="match status" value="1"/>
</dbReference>
<name>A0A0B4FS89_9FUSO</name>
<dbReference type="Proteomes" id="UP000031184">
    <property type="component" value="Unassembled WGS sequence"/>
</dbReference>
<comment type="caution">
    <text evidence="1">The sequence shown here is derived from an EMBL/GenBank/DDBJ whole genome shotgun (WGS) entry which is preliminary data.</text>
</comment>
<protein>
    <submittedName>
        <fullName evidence="1">Uncharacterized protein</fullName>
    </submittedName>
</protein>
<sequence>MLKGNYLIREFKGQRYFLNLENTLEISKIPPNSYNLLFNVEKSTKRKINYFILHINDGCNMKCSYCFEKEKLQLK</sequence>
<proteinExistence type="predicted"/>
<gene>
    <name evidence="1" type="ORF">C095_00330</name>
</gene>
<evidence type="ECO:0000313" key="2">
    <source>
        <dbReference type="Proteomes" id="UP000031184"/>
    </source>
</evidence>
<dbReference type="AlphaFoldDB" id="A0A0B4FS89"/>
<dbReference type="PATRIC" id="fig|1226633.4.peg.59"/>
<evidence type="ECO:0000313" key="1">
    <source>
        <dbReference type="EMBL" id="KID50362.1"/>
    </source>
</evidence>
<organism evidence="1 2">
    <name type="scientific">Fusobacterium necrophorum subsp. funduliforme B35</name>
    <dbReference type="NCBI Taxonomy" id="1226633"/>
    <lineage>
        <taxon>Bacteria</taxon>
        <taxon>Fusobacteriati</taxon>
        <taxon>Fusobacteriota</taxon>
        <taxon>Fusobacteriia</taxon>
        <taxon>Fusobacteriales</taxon>
        <taxon>Fusobacteriaceae</taxon>
        <taxon>Fusobacterium</taxon>
    </lineage>
</organism>
<dbReference type="InterPro" id="IPR058240">
    <property type="entry name" value="rSAM_sf"/>
</dbReference>
<dbReference type="EMBL" id="AUZI01000004">
    <property type="protein sequence ID" value="KID50362.1"/>
    <property type="molecule type" value="Genomic_DNA"/>
</dbReference>
<reference evidence="1 2" key="1">
    <citation type="submission" date="2013-08" db="EMBL/GenBank/DDBJ databases">
        <title>An opportunistic ruminal bacterium that causes liver abscesses in cattle.</title>
        <authorList>
            <person name="Benahmed F.H."/>
            <person name="Rasmussen M."/>
            <person name="Harbottle H."/>
            <person name="Soppet D."/>
            <person name="Nagaraja T.G."/>
            <person name="Davidson M."/>
        </authorList>
    </citation>
    <scope>NUCLEOTIDE SEQUENCE [LARGE SCALE GENOMIC DNA]</scope>
    <source>
        <strain evidence="1 2">B35</strain>
    </source>
</reference>
<dbReference type="SUPFAM" id="SSF102114">
    <property type="entry name" value="Radical SAM enzymes"/>
    <property type="match status" value="1"/>
</dbReference>
<dbReference type="InterPro" id="IPR013785">
    <property type="entry name" value="Aldolase_TIM"/>
</dbReference>
<accession>A0A0B4FS89</accession>